<evidence type="ECO:0000313" key="14">
    <source>
        <dbReference type="Proteomes" id="UP000256514"/>
    </source>
</evidence>
<keyword evidence="9 11" id="KW-0520">NAD</keyword>
<evidence type="ECO:0000256" key="7">
    <source>
        <dbReference type="ARBA" id="ARBA00022741"/>
    </source>
</evidence>
<evidence type="ECO:0000313" key="13">
    <source>
        <dbReference type="EMBL" id="RDU66835.1"/>
    </source>
</evidence>
<organism evidence="13 14">
    <name type="scientific">Helicobacter equorum</name>
    <dbReference type="NCBI Taxonomy" id="361872"/>
    <lineage>
        <taxon>Bacteria</taxon>
        <taxon>Pseudomonadati</taxon>
        <taxon>Campylobacterota</taxon>
        <taxon>Epsilonproteobacteria</taxon>
        <taxon>Campylobacterales</taxon>
        <taxon>Helicobacteraceae</taxon>
        <taxon>Helicobacter</taxon>
    </lineage>
</organism>
<dbReference type="GO" id="GO:0004515">
    <property type="term" value="F:nicotinate-nucleotide adenylyltransferase activity"/>
    <property type="evidence" value="ECO:0007669"/>
    <property type="project" value="UniProtKB-UniRule"/>
</dbReference>
<keyword evidence="4 11" id="KW-0662">Pyridine nucleotide biosynthesis</keyword>
<dbReference type="PANTHER" id="PTHR39321">
    <property type="entry name" value="NICOTINATE-NUCLEOTIDE ADENYLYLTRANSFERASE-RELATED"/>
    <property type="match status" value="1"/>
</dbReference>
<dbReference type="PANTHER" id="PTHR39321:SF3">
    <property type="entry name" value="PHOSPHOPANTETHEINE ADENYLYLTRANSFERASE"/>
    <property type="match status" value="1"/>
</dbReference>
<dbReference type="AlphaFoldDB" id="A0A3D8IPK3"/>
<keyword evidence="7 11" id="KW-0547">Nucleotide-binding</keyword>
<comment type="catalytic activity">
    <reaction evidence="10 11">
        <text>nicotinate beta-D-ribonucleotide + ATP + H(+) = deamido-NAD(+) + diphosphate</text>
        <dbReference type="Rhea" id="RHEA:22860"/>
        <dbReference type="ChEBI" id="CHEBI:15378"/>
        <dbReference type="ChEBI" id="CHEBI:30616"/>
        <dbReference type="ChEBI" id="CHEBI:33019"/>
        <dbReference type="ChEBI" id="CHEBI:57502"/>
        <dbReference type="ChEBI" id="CHEBI:58437"/>
        <dbReference type="EC" id="2.7.7.18"/>
    </reaction>
</comment>
<dbReference type="InterPro" id="IPR005248">
    <property type="entry name" value="NadD/NMNAT"/>
</dbReference>
<evidence type="ECO:0000256" key="5">
    <source>
        <dbReference type="ARBA" id="ARBA00022679"/>
    </source>
</evidence>
<proteinExistence type="inferred from homology"/>
<accession>A0A3D8IPK3</accession>
<comment type="pathway">
    <text evidence="2 11">Cofactor biosynthesis; NAD(+) biosynthesis; deamido-NAD(+) from nicotinate D-ribonucleotide: step 1/1.</text>
</comment>
<keyword evidence="6 11" id="KW-0548">Nucleotidyltransferase</keyword>
<reference evidence="13 14" key="1">
    <citation type="submission" date="2018-04" db="EMBL/GenBank/DDBJ databases">
        <title>Novel Campyloabacter and Helicobacter Species and Strains.</title>
        <authorList>
            <person name="Mannion A.J."/>
            <person name="Shen Z."/>
            <person name="Fox J.G."/>
        </authorList>
    </citation>
    <scope>NUCLEOTIDE SEQUENCE [LARGE SCALE GENOMIC DNA]</scope>
    <source>
        <strain evidence="13 14">MIT 12-6600</strain>
    </source>
</reference>
<comment type="function">
    <text evidence="1 11">Catalyzes the reversible adenylation of nicotinate mononucleotide (NaMN) to nicotinic acid adenine dinucleotide (NaAD).</text>
</comment>
<dbReference type="EMBL" id="NXLT01000004">
    <property type="protein sequence ID" value="RDU66835.1"/>
    <property type="molecule type" value="Genomic_DNA"/>
</dbReference>
<dbReference type="InterPro" id="IPR014729">
    <property type="entry name" value="Rossmann-like_a/b/a_fold"/>
</dbReference>
<keyword evidence="5 11" id="KW-0808">Transferase</keyword>
<name>A0A3D8IPK3_9HELI</name>
<evidence type="ECO:0000256" key="10">
    <source>
        <dbReference type="ARBA" id="ARBA00048721"/>
    </source>
</evidence>
<dbReference type="UniPathway" id="UPA00253">
    <property type="reaction ID" value="UER00332"/>
</dbReference>
<evidence type="ECO:0000256" key="11">
    <source>
        <dbReference type="HAMAP-Rule" id="MF_00244"/>
    </source>
</evidence>
<dbReference type="SUPFAM" id="SSF52374">
    <property type="entry name" value="Nucleotidylyl transferase"/>
    <property type="match status" value="1"/>
</dbReference>
<dbReference type="InterPro" id="IPR004821">
    <property type="entry name" value="Cyt_trans-like"/>
</dbReference>
<comment type="caution">
    <text evidence="13">The sequence shown here is derived from an EMBL/GenBank/DDBJ whole genome shotgun (WGS) entry which is preliminary data.</text>
</comment>
<evidence type="ECO:0000256" key="1">
    <source>
        <dbReference type="ARBA" id="ARBA00002324"/>
    </source>
</evidence>
<dbReference type="GO" id="GO:0009435">
    <property type="term" value="P:NAD+ biosynthetic process"/>
    <property type="evidence" value="ECO:0007669"/>
    <property type="project" value="UniProtKB-UniRule"/>
</dbReference>
<evidence type="ECO:0000256" key="6">
    <source>
        <dbReference type="ARBA" id="ARBA00022695"/>
    </source>
</evidence>
<evidence type="ECO:0000259" key="12">
    <source>
        <dbReference type="Pfam" id="PF01467"/>
    </source>
</evidence>
<evidence type="ECO:0000256" key="8">
    <source>
        <dbReference type="ARBA" id="ARBA00022840"/>
    </source>
</evidence>
<protein>
    <recommendedName>
        <fullName evidence="11">Probable nicotinate-nucleotide adenylyltransferase</fullName>
        <ecNumber evidence="11">2.7.7.18</ecNumber>
    </recommendedName>
    <alternativeName>
        <fullName evidence="11">Deamido-NAD(+) diphosphorylase</fullName>
    </alternativeName>
    <alternativeName>
        <fullName evidence="11">Deamido-NAD(+) pyrophosphorylase</fullName>
    </alternativeName>
    <alternativeName>
        <fullName evidence="11">Nicotinate mononucleotide adenylyltransferase</fullName>
        <shortName evidence="11">NaMN adenylyltransferase</shortName>
    </alternativeName>
</protein>
<dbReference type="NCBIfam" id="TIGR00125">
    <property type="entry name" value="cyt_tran_rel"/>
    <property type="match status" value="1"/>
</dbReference>
<dbReference type="HAMAP" id="MF_00244">
    <property type="entry name" value="NaMN_adenylyltr"/>
    <property type="match status" value="1"/>
</dbReference>
<evidence type="ECO:0000256" key="4">
    <source>
        <dbReference type="ARBA" id="ARBA00022642"/>
    </source>
</evidence>
<sequence>MVGKMTTPHSVIFGGSFDPLHNGHLDIMHYVLQTLHAKQLILLPTFCSPFKKGFLLSPKERLIMCEMTSAYLATCYPQAHIMTCDFEVMQSKPTYSIESVRFLKKTLGDSTRLGFVLGWDNYAQFHLWKDYTILSSMLSLLVFDRGNHDLTSFNALTQGLGLKDLEAHFIPFCSAISSSYIREQLTKKNCVNEVFGQIPSFLVPTLKDFLHKHLL</sequence>
<keyword evidence="8 11" id="KW-0067">ATP-binding</keyword>
<evidence type="ECO:0000256" key="3">
    <source>
        <dbReference type="ARBA" id="ARBA00009014"/>
    </source>
</evidence>
<gene>
    <name evidence="11 13" type="primary">nadD</name>
    <name evidence="13" type="ORF">CQA54_05565</name>
</gene>
<dbReference type="Proteomes" id="UP000256514">
    <property type="component" value="Unassembled WGS sequence"/>
</dbReference>
<dbReference type="OrthoDB" id="5295945at2"/>
<comment type="similarity">
    <text evidence="3 11">Belongs to the NadD family.</text>
</comment>
<evidence type="ECO:0000256" key="2">
    <source>
        <dbReference type="ARBA" id="ARBA00005019"/>
    </source>
</evidence>
<dbReference type="GO" id="GO:0005524">
    <property type="term" value="F:ATP binding"/>
    <property type="evidence" value="ECO:0007669"/>
    <property type="project" value="UniProtKB-KW"/>
</dbReference>
<dbReference type="CDD" id="cd02165">
    <property type="entry name" value="NMNAT"/>
    <property type="match status" value="1"/>
</dbReference>
<feature type="domain" description="Cytidyltransferase-like" evidence="12">
    <location>
        <begin position="12"/>
        <end position="183"/>
    </location>
</feature>
<dbReference type="NCBIfam" id="TIGR00482">
    <property type="entry name" value="nicotinate (nicotinamide) nucleotide adenylyltransferase"/>
    <property type="match status" value="1"/>
</dbReference>
<keyword evidence="14" id="KW-1185">Reference proteome</keyword>
<dbReference type="EC" id="2.7.7.18" evidence="11"/>
<dbReference type="Pfam" id="PF01467">
    <property type="entry name" value="CTP_transf_like"/>
    <property type="match status" value="1"/>
</dbReference>
<dbReference type="Gene3D" id="3.40.50.620">
    <property type="entry name" value="HUPs"/>
    <property type="match status" value="1"/>
</dbReference>
<evidence type="ECO:0000256" key="9">
    <source>
        <dbReference type="ARBA" id="ARBA00023027"/>
    </source>
</evidence>